<dbReference type="Proteomes" id="UP000236740">
    <property type="component" value="Unassembled WGS sequence"/>
</dbReference>
<evidence type="ECO:0000256" key="1">
    <source>
        <dbReference type="SAM" id="MobiDB-lite"/>
    </source>
</evidence>
<dbReference type="InterPro" id="IPR036622">
    <property type="entry name" value="LigA_sf"/>
</dbReference>
<dbReference type="AlphaFoldDB" id="A0A1H6CP80"/>
<keyword evidence="4" id="KW-1185">Reference proteome</keyword>
<evidence type="ECO:0000313" key="5">
    <source>
        <dbReference type="Proteomes" id="UP000296733"/>
    </source>
</evidence>
<dbReference type="EMBL" id="CP031311">
    <property type="protein sequence ID" value="QCC48712.1"/>
    <property type="molecule type" value="Genomic_DNA"/>
</dbReference>
<organism evidence="3 4">
    <name type="scientific">Halobellus limi</name>
    <dbReference type="NCBI Taxonomy" id="699433"/>
    <lineage>
        <taxon>Archaea</taxon>
        <taxon>Methanobacteriati</taxon>
        <taxon>Methanobacteriota</taxon>
        <taxon>Stenosarchaea group</taxon>
        <taxon>Halobacteria</taxon>
        <taxon>Halobacteriales</taxon>
        <taxon>Haloferacaceae</taxon>
        <taxon>Halobellus</taxon>
    </lineage>
</organism>
<dbReference type="Proteomes" id="UP000296733">
    <property type="component" value="Chromosome"/>
</dbReference>
<gene>
    <name evidence="2" type="ORF">DV707_14175</name>
    <name evidence="3" type="ORF">SAMN04488133_3587</name>
</gene>
<evidence type="ECO:0000313" key="2">
    <source>
        <dbReference type="EMBL" id="QCC48712.1"/>
    </source>
</evidence>
<sequence>MTGDDIHALKKALVSDAEVRERFQADPDAVLREYGLSDVDGLPGEPDGDFDPRSWLINN</sequence>
<protein>
    <recommendedName>
        <fullName evidence="6">Extradiol ring-cleavage dioxygenase LigAB LigA subunit domain-containing protein</fullName>
    </recommendedName>
</protein>
<dbReference type="EMBL" id="FNVN01000008">
    <property type="protein sequence ID" value="SEG74415.1"/>
    <property type="molecule type" value="Genomic_DNA"/>
</dbReference>
<reference evidence="3 4" key="1">
    <citation type="submission" date="2016-10" db="EMBL/GenBank/DDBJ databases">
        <authorList>
            <person name="de Groot N.N."/>
        </authorList>
    </citation>
    <scope>NUCLEOTIDE SEQUENCE [LARGE SCALE GENOMIC DNA]</scope>
    <source>
        <strain evidence="3 4">CGMCC 1.10331</strain>
    </source>
</reference>
<evidence type="ECO:0008006" key="6">
    <source>
        <dbReference type="Google" id="ProtNLM"/>
    </source>
</evidence>
<reference evidence="2 5" key="2">
    <citation type="journal article" date="2019" name="Nat. Commun.">
        <title>A new type of DNA phosphorothioation-based antiviral system in archaea.</title>
        <authorList>
            <person name="Xiong L."/>
            <person name="Liu S."/>
            <person name="Chen S."/>
            <person name="Xiao Y."/>
            <person name="Zhu B."/>
            <person name="Gao Y."/>
            <person name="Zhang Y."/>
            <person name="Chen B."/>
            <person name="Luo J."/>
            <person name="Deng Z."/>
            <person name="Chen X."/>
            <person name="Wang L."/>
            <person name="Chen S."/>
        </authorList>
    </citation>
    <scope>NUCLEOTIDE SEQUENCE [LARGE SCALE GENOMIC DNA]</scope>
    <source>
        <strain evidence="2 5">CGMCC 1.10331</strain>
    </source>
</reference>
<accession>A0A1H6CP80</accession>
<proteinExistence type="predicted"/>
<evidence type="ECO:0000313" key="4">
    <source>
        <dbReference type="Proteomes" id="UP000236740"/>
    </source>
</evidence>
<dbReference type="RefSeq" id="WP_103993117.1">
    <property type="nucleotide sequence ID" value="NZ_CP031311.1"/>
</dbReference>
<dbReference type="KEGG" id="hlm:DV707_14175"/>
<dbReference type="SUPFAM" id="SSF48076">
    <property type="entry name" value="LigA subunit of an aromatic-ring-opening dioxygenase LigAB"/>
    <property type="match status" value="1"/>
</dbReference>
<feature type="region of interest" description="Disordered" evidence="1">
    <location>
        <begin position="36"/>
        <end position="59"/>
    </location>
</feature>
<name>A0A1H6CP80_9EURY</name>
<dbReference type="GeneID" id="39859264"/>
<evidence type="ECO:0000313" key="3">
    <source>
        <dbReference type="EMBL" id="SEG74415.1"/>
    </source>
</evidence>